<name>A0A2P4XA14_9STRA</name>
<dbReference type="AlphaFoldDB" id="A0A2P4XA14"/>
<organism evidence="2 3">
    <name type="scientific">Phytophthora palmivora</name>
    <dbReference type="NCBI Taxonomy" id="4796"/>
    <lineage>
        <taxon>Eukaryota</taxon>
        <taxon>Sar</taxon>
        <taxon>Stramenopiles</taxon>
        <taxon>Oomycota</taxon>
        <taxon>Peronosporomycetes</taxon>
        <taxon>Peronosporales</taxon>
        <taxon>Peronosporaceae</taxon>
        <taxon>Phytophthora</taxon>
    </lineage>
</organism>
<dbReference type="EMBL" id="NCKW01015585">
    <property type="protein sequence ID" value="POM62390.1"/>
    <property type="molecule type" value="Genomic_DNA"/>
</dbReference>
<feature type="region of interest" description="Disordered" evidence="1">
    <location>
        <begin position="155"/>
        <end position="185"/>
    </location>
</feature>
<reference evidence="2 3" key="1">
    <citation type="journal article" date="2017" name="Genome Biol. Evol.">
        <title>Phytophthora megakarya and P. palmivora, closely related causal agents of cacao black pod rot, underwent increases in genome sizes and gene numbers by different mechanisms.</title>
        <authorList>
            <person name="Ali S.S."/>
            <person name="Shao J."/>
            <person name="Lary D.J."/>
            <person name="Kronmiller B."/>
            <person name="Shen D."/>
            <person name="Strem M.D."/>
            <person name="Amoako-Attah I."/>
            <person name="Akrofi A.Y."/>
            <person name="Begoude B.A."/>
            <person name="Ten Hoopen G.M."/>
            <person name="Coulibaly K."/>
            <person name="Kebe B.I."/>
            <person name="Melnick R.L."/>
            <person name="Guiltinan M.J."/>
            <person name="Tyler B.M."/>
            <person name="Meinhardt L.W."/>
            <person name="Bailey B.A."/>
        </authorList>
    </citation>
    <scope>NUCLEOTIDE SEQUENCE [LARGE SCALE GENOMIC DNA]</scope>
    <source>
        <strain evidence="3">sbr112.9</strain>
    </source>
</reference>
<feature type="compositionally biased region" description="Basic and acidic residues" evidence="1">
    <location>
        <begin position="176"/>
        <end position="185"/>
    </location>
</feature>
<accession>A0A2P4XA14</accession>
<gene>
    <name evidence="2" type="ORF">PHPALM_28465</name>
</gene>
<feature type="compositionally biased region" description="Basic residues" evidence="1">
    <location>
        <begin position="65"/>
        <end position="81"/>
    </location>
</feature>
<evidence type="ECO:0000313" key="3">
    <source>
        <dbReference type="Proteomes" id="UP000237271"/>
    </source>
</evidence>
<comment type="caution">
    <text evidence="2">The sequence shown here is derived from an EMBL/GenBank/DDBJ whole genome shotgun (WGS) entry which is preliminary data.</text>
</comment>
<evidence type="ECO:0000313" key="2">
    <source>
        <dbReference type="EMBL" id="POM62390.1"/>
    </source>
</evidence>
<proteinExistence type="predicted"/>
<evidence type="ECO:0000256" key="1">
    <source>
        <dbReference type="SAM" id="MobiDB-lite"/>
    </source>
</evidence>
<feature type="region of interest" description="Disordered" evidence="1">
    <location>
        <begin position="1"/>
        <end position="81"/>
    </location>
</feature>
<dbReference type="Proteomes" id="UP000237271">
    <property type="component" value="Unassembled WGS sequence"/>
</dbReference>
<keyword evidence="3" id="KW-1185">Reference proteome</keyword>
<protein>
    <submittedName>
        <fullName evidence="2">Uncharacterized protein</fullName>
    </submittedName>
</protein>
<sequence>MKLRRTASLKSQAREVVDVTDGGEPWTDLREAKRTIPKPTAEAAQVEACKGKKTTTKRVPPSVAKRAKRRKKASHPATKKAKKTLILPPSMPTSTPTPRGTVISSRGLGFDLSEFMESFQPGSTTLVSRKKSARETHRVYWKSCRAETHCSHTPNVKGELPPAEVSHRTTNNFPESSKKAKRDYNPRKNTCWSEAAYFGRLGP</sequence>